<gene>
    <name evidence="3" type="ORF">P8A18_22615</name>
</gene>
<organism evidence="3 4">
    <name type="scientific">Streptomyces castrisilvae</name>
    <dbReference type="NCBI Taxonomy" id="3033811"/>
    <lineage>
        <taxon>Bacteria</taxon>
        <taxon>Bacillati</taxon>
        <taxon>Actinomycetota</taxon>
        <taxon>Actinomycetes</taxon>
        <taxon>Kitasatosporales</taxon>
        <taxon>Streptomycetaceae</taxon>
        <taxon>Streptomyces</taxon>
    </lineage>
</organism>
<dbReference type="Proteomes" id="UP001239522">
    <property type="component" value="Chromosome"/>
</dbReference>
<feature type="compositionally biased region" description="Low complexity" evidence="1">
    <location>
        <begin position="412"/>
        <end position="443"/>
    </location>
</feature>
<reference evidence="3 4" key="1">
    <citation type="submission" date="2023-03" db="EMBL/GenBank/DDBJ databases">
        <title>Isolation and description of six Streptomyces strains from soil environments, able to metabolize different microbial glucans.</title>
        <authorList>
            <person name="Widen T."/>
            <person name="Larsbrink J."/>
        </authorList>
    </citation>
    <scope>NUCLEOTIDE SEQUENCE [LARGE SCALE GENOMIC DNA]</scope>
    <source>
        <strain evidence="3 4">Mut1</strain>
    </source>
</reference>
<keyword evidence="4" id="KW-1185">Reference proteome</keyword>
<feature type="region of interest" description="Disordered" evidence="1">
    <location>
        <begin position="395"/>
        <end position="464"/>
    </location>
</feature>
<sequence length="464" mass="50369">MADTRQTAEPAFHQLTFVPEGDEVLVGRADTDSYALFPADGAMLLHKLTTGMPLADAVAWYNASYDEPVDMEDFLETLDDLGFLLGDGDDSVVGAPAAVRYARLGRAVFSPVAWVVYGAIAVVCVVLLVRMPDVRPYPKTLFFTESLLLVQVGLLFAQLPFVFLHESFHALAGRRIGIPSSLGVGRRLYFVVFETTLNGLLGVPRRKRYLPFLAGMVADTLVFCLLVCAAALDAHGNGPGLSFFGRFAVALAFVTALRFVWQFYLFLRTDLYYVFSTALGCVALHDATRAMIRNTLCRLLGLRHRTVDLEQWSERDRKVARWYAPFAAAGVLVMLLTAAATAVPVLAHFVRLLVDRLGNAGHPDSGFWDSVGFLALSVVQFGLVGVVALRDRARAREQQRQRQQNGSRTEAAPDSAQASDSAPAPDSAPDPASDSVPAATPGTAPLPLPAPTTAPLHAEQEHSR</sequence>
<feature type="transmembrane region" description="Helical" evidence="2">
    <location>
        <begin position="184"/>
        <end position="203"/>
    </location>
</feature>
<name>A0ABY9HNC1_9ACTN</name>
<evidence type="ECO:0000313" key="3">
    <source>
        <dbReference type="EMBL" id="WLQ36051.1"/>
    </source>
</evidence>
<evidence type="ECO:0000256" key="2">
    <source>
        <dbReference type="SAM" id="Phobius"/>
    </source>
</evidence>
<proteinExistence type="predicted"/>
<evidence type="ECO:0000313" key="4">
    <source>
        <dbReference type="Proteomes" id="UP001239522"/>
    </source>
</evidence>
<keyword evidence="2" id="KW-0812">Transmembrane</keyword>
<feature type="transmembrane region" description="Helical" evidence="2">
    <location>
        <begin position="244"/>
        <end position="265"/>
    </location>
</feature>
<accession>A0ABY9HNC1</accession>
<keyword evidence="2" id="KW-0472">Membrane</keyword>
<feature type="transmembrane region" description="Helical" evidence="2">
    <location>
        <begin position="141"/>
        <end position="164"/>
    </location>
</feature>
<keyword evidence="2" id="KW-1133">Transmembrane helix</keyword>
<feature type="transmembrane region" description="Helical" evidence="2">
    <location>
        <begin position="367"/>
        <end position="389"/>
    </location>
</feature>
<dbReference type="RefSeq" id="WP_306057086.1">
    <property type="nucleotide sequence ID" value="NZ_CP120997.1"/>
</dbReference>
<evidence type="ECO:0008006" key="5">
    <source>
        <dbReference type="Google" id="ProtNLM"/>
    </source>
</evidence>
<protein>
    <recommendedName>
        <fullName evidence="5">Integral membrane protein</fullName>
    </recommendedName>
</protein>
<feature type="transmembrane region" description="Helical" evidence="2">
    <location>
        <begin position="108"/>
        <end position="129"/>
    </location>
</feature>
<feature type="transmembrane region" description="Helical" evidence="2">
    <location>
        <begin position="322"/>
        <end position="347"/>
    </location>
</feature>
<evidence type="ECO:0000256" key="1">
    <source>
        <dbReference type="SAM" id="MobiDB-lite"/>
    </source>
</evidence>
<feature type="transmembrane region" description="Helical" evidence="2">
    <location>
        <begin position="209"/>
        <end position="232"/>
    </location>
</feature>
<dbReference type="EMBL" id="CP120997">
    <property type="protein sequence ID" value="WLQ36051.1"/>
    <property type="molecule type" value="Genomic_DNA"/>
</dbReference>